<protein>
    <submittedName>
        <fullName evidence="2">Peptidoglycan DD-metalloendopeptidase family protein</fullName>
    </submittedName>
</protein>
<dbReference type="AlphaFoldDB" id="A0A850QCL2"/>
<dbReference type="EMBL" id="JABXYJ010000002">
    <property type="protein sequence ID" value="NVO77078.1"/>
    <property type="molecule type" value="Genomic_DNA"/>
</dbReference>
<sequence length="315" mass="35182">MEKVRNLQFQSCLLLVVWLWSSCCFSETTLVSVESVKKANSTLVVANNRSRIPLTLSLNLVRSSNIASSTGWPVVRYIAPGQTLELVEISAFNKQQRYEFFYKFNYVIGSPVAQHDPTAKYRLPFISEQPIFVGQAPDGPIFSHKAVSNKNAIDLVMPIGTPIVAARSGYVIENIKQFADNGLAKPEFMDKANLVRILHDDGTWADYAHLKQYSSHVSPGQRIEAGMVIGLSGNSGFSTEPHLHFHLQKNANGVIVSLPIEFWHSIKGKITPRYHTWLAPEKNTSTPTIPTKKLKECVRKDAIIDDAVLKCMKQT</sequence>
<evidence type="ECO:0000259" key="1">
    <source>
        <dbReference type="Pfam" id="PF01551"/>
    </source>
</evidence>
<dbReference type="InterPro" id="IPR011055">
    <property type="entry name" value="Dup_hybrid_motif"/>
</dbReference>
<comment type="caution">
    <text evidence="2">The sequence shown here is derived from an EMBL/GenBank/DDBJ whole genome shotgun (WGS) entry which is preliminary data.</text>
</comment>
<dbReference type="InterPro" id="IPR050570">
    <property type="entry name" value="Cell_wall_metabolism_enzyme"/>
</dbReference>
<dbReference type="PROSITE" id="PS51257">
    <property type="entry name" value="PROKAR_LIPOPROTEIN"/>
    <property type="match status" value="1"/>
</dbReference>
<dbReference type="InterPro" id="IPR016047">
    <property type="entry name" value="M23ase_b-sheet_dom"/>
</dbReference>
<feature type="domain" description="M23ase beta-sheet core" evidence="1">
    <location>
        <begin position="150"/>
        <end position="252"/>
    </location>
</feature>
<dbReference type="Proteomes" id="UP000588051">
    <property type="component" value="Unassembled WGS sequence"/>
</dbReference>
<dbReference type="GO" id="GO:0004222">
    <property type="term" value="F:metalloendopeptidase activity"/>
    <property type="evidence" value="ECO:0007669"/>
    <property type="project" value="TreeGrafter"/>
</dbReference>
<dbReference type="SUPFAM" id="SSF51261">
    <property type="entry name" value="Duplicated hybrid motif"/>
    <property type="match status" value="1"/>
</dbReference>
<evidence type="ECO:0000313" key="3">
    <source>
        <dbReference type="Proteomes" id="UP000588051"/>
    </source>
</evidence>
<dbReference type="Gene3D" id="2.70.70.10">
    <property type="entry name" value="Glucose Permease (Domain IIA)"/>
    <property type="match status" value="1"/>
</dbReference>
<evidence type="ECO:0000313" key="2">
    <source>
        <dbReference type="EMBL" id="NVO77078.1"/>
    </source>
</evidence>
<dbReference type="CDD" id="cd12797">
    <property type="entry name" value="M23_peptidase"/>
    <property type="match status" value="1"/>
</dbReference>
<reference evidence="2 3" key="1">
    <citation type="submission" date="2020-06" db="EMBL/GenBank/DDBJ databases">
        <authorList>
            <person name="Qiu C."/>
            <person name="Liu Z."/>
        </authorList>
    </citation>
    <scope>NUCLEOTIDE SEQUENCE [LARGE SCALE GENOMIC DNA]</scope>
    <source>
        <strain evidence="2 3">EM 1</strain>
    </source>
</reference>
<gene>
    <name evidence="2" type="ORF">HV832_04455</name>
</gene>
<dbReference type="Pfam" id="PF01551">
    <property type="entry name" value="Peptidase_M23"/>
    <property type="match status" value="1"/>
</dbReference>
<accession>A0A850QCL2</accession>
<dbReference type="RefSeq" id="WP_176802345.1">
    <property type="nucleotide sequence ID" value="NZ_JABXYJ010000002.1"/>
</dbReference>
<proteinExistence type="predicted"/>
<dbReference type="PANTHER" id="PTHR21666">
    <property type="entry name" value="PEPTIDASE-RELATED"/>
    <property type="match status" value="1"/>
</dbReference>
<name>A0A850QCL2_9BURK</name>
<dbReference type="PANTHER" id="PTHR21666:SF294">
    <property type="entry name" value="PEPTIDASE M23"/>
    <property type="match status" value="1"/>
</dbReference>
<keyword evidence="3" id="KW-1185">Reference proteome</keyword>
<organism evidence="2 3">
    <name type="scientific">Undibacterium oligocarboniphilum</name>
    <dbReference type="NCBI Taxonomy" id="666702"/>
    <lineage>
        <taxon>Bacteria</taxon>
        <taxon>Pseudomonadati</taxon>
        <taxon>Pseudomonadota</taxon>
        <taxon>Betaproteobacteria</taxon>
        <taxon>Burkholderiales</taxon>
        <taxon>Oxalobacteraceae</taxon>
        <taxon>Undibacterium</taxon>
    </lineage>
</organism>